<evidence type="ECO:0000313" key="2">
    <source>
        <dbReference type="EMBL" id="PNH08417.1"/>
    </source>
</evidence>
<comment type="caution">
    <text evidence="2">The sequence shown here is derived from an EMBL/GenBank/DDBJ whole genome shotgun (WGS) entry which is preliminary data.</text>
</comment>
<reference evidence="2 3" key="1">
    <citation type="journal article" date="2017" name="Mol. Biol. Evol.">
        <title>The 4-celled Tetrabaena socialis nuclear genome reveals the essential components for genetic control of cell number at the origin of multicellularity in the volvocine lineage.</title>
        <authorList>
            <person name="Featherston J."/>
            <person name="Arakaki Y."/>
            <person name="Hanschen E.R."/>
            <person name="Ferris P.J."/>
            <person name="Michod R.E."/>
            <person name="Olson B.J.S.C."/>
            <person name="Nozaki H."/>
            <person name="Durand P.M."/>
        </authorList>
    </citation>
    <scope>NUCLEOTIDE SEQUENCE [LARGE SCALE GENOMIC DNA]</scope>
    <source>
        <strain evidence="2 3">NIES-571</strain>
    </source>
</reference>
<feature type="signal peptide" evidence="1">
    <location>
        <begin position="1"/>
        <end position="19"/>
    </location>
</feature>
<keyword evidence="1" id="KW-0732">Signal</keyword>
<organism evidence="2 3">
    <name type="scientific">Tetrabaena socialis</name>
    <dbReference type="NCBI Taxonomy" id="47790"/>
    <lineage>
        <taxon>Eukaryota</taxon>
        <taxon>Viridiplantae</taxon>
        <taxon>Chlorophyta</taxon>
        <taxon>core chlorophytes</taxon>
        <taxon>Chlorophyceae</taxon>
        <taxon>CS clade</taxon>
        <taxon>Chlamydomonadales</taxon>
        <taxon>Tetrabaenaceae</taxon>
        <taxon>Tetrabaena</taxon>
    </lineage>
</organism>
<name>A0A2J8A7D1_9CHLO</name>
<dbReference type="OrthoDB" id="554509at2759"/>
<evidence type="ECO:0000256" key="1">
    <source>
        <dbReference type="SAM" id="SignalP"/>
    </source>
</evidence>
<keyword evidence="3" id="KW-1185">Reference proteome</keyword>
<dbReference type="AlphaFoldDB" id="A0A2J8A7D1"/>
<feature type="chain" id="PRO_5014337358" evidence="1">
    <location>
        <begin position="20"/>
        <end position="163"/>
    </location>
</feature>
<dbReference type="Proteomes" id="UP000236333">
    <property type="component" value="Unassembled WGS sequence"/>
</dbReference>
<dbReference type="EMBL" id="PGGS01000131">
    <property type="protein sequence ID" value="PNH08417.1"/>
    <property type="molecule type" value="Genomic_DNA"/>
</dbReference>
<accession>A0A2J8A7D1</accession>
<evidence type="ECO:0000313" key="3">
    <source>
        <dbReference type="Proteomes" id="UP000236333"/>
    </source>
</evidence>
<proteinExistence type="predicted"/>
<protein>
    <submittedName>
        <fullName evidence="2">Uncharacterized protein</fullName>
    </submittedName>
</protein>
<sequence length="163" mass="17432">MGPPLRLAICVALLACVCAQPPVWPRFLDVPGVVCNDGRALASALADPSTTTALLPRDCILRGSDFSGFALPLLLRRNFTVMGSASRPVTLDLGFVSRKVRLGGGVVLTFSRVALLKYRAGSLAQAPGLDLLAPGEADEPMALLRLHECVLSYRLCFPVELMR</sequence>
<gene>
    <name evidence="2" type="ORF">TSOC_005028</name>
</gene>